<dbReference type="RefSeq" id="WP_163824232.1">
    <property type="nucleotide sequence ID" value="NZ_JAAGUX010000038.1"/>
</dbReference>
<evidence type="ECO:0000256" key="2">
    <source>
        <dbReference type="ARBA" id="ARBA00022475"/>
    </source>
</evidence>
<name>A0A6P1D5C2_9NOCA</name>
<organism evidence="10 12">
    <name type="scientific">Nocardia cyriacigeorgica</name>
    <dbReference type="NCBI Taxonomy" id="135487"/>
    <lineage>
        <taxon>Bacteria</taxon>
        <taxon>Bacillati</taxon>
        <taxon>Actinomycetota</taxon>
        <taxon>Actinomycetes</taxon>
        <taxon>Mycobacteriales</taxon>
        <taxon>Nocardiaceae</taxon>
        <taxon>Nocardia</taxon>
    </lineage>
</organism>
<sequence length="202" mass="21769">MSTEMTFRMRFLTIVRSVADDTRNFAHRATGHREAIESAWRTLELVHAQIRHAETKAITTLAAAGVLGQVLFSVVRAGREPHHVVLATSAAICTFLVITAALFAICVLWPRLSPPAASIGPLHDGQTTGAVSLGRDGYTEALVALSRDPERIVDNLAAQVWENARVARRKYRYANLAVGNLLAAVFTLGATVALAAHPGLEP</sequence>
<dbReference type="EMBL" id="JAAGUZ010000021">
    <property type="protein sequence ID" value="NEW44749.1"/>
    <property type="molecule type" value="Genomic_DNA"/>
</dbReference>
<comment type="subcellular location">
    <subcellularLocation>
        <location evidence="1">Cell membrane</location>
    </subcellularLocation>
</comment>
<evidence type="ECO:0000313" key="11">
    <source>
        <dbReference type="EMBL" id="NEW57835.1"/>
    </source>
</evidence>
<keyword evidence="6" id="KW-0051">Antiviral defense</keyword>
<evidence type="ECO:0000256" key="4">
    <source>
        <dbReference type="ARBA" id="ARBA00022741"/>
    </source>
</evidence>
<keyword evidence="3 8" id="KW-0812">Transmembrane</keyword>
<dbReference type="InterPro" id="IPR043760">
    <property type="entry name" value="PycTM_dom"/>
</dbReference>
<evidence type="ECO:0000313" key="13">
    <source>
        <dbReference type="Proteomes" id="UP000470876"/>
    </source>
</evidence>
<dbReference type="Proteomes" id="UP000470876">
    <property type="component" value="Unassembled WGS sequence"/>
</dbReference>
<evidence type="ECO:0000256" key="6">
    <source>
        <dbReference type="ARBA" id="ARBA00023118"/>
    </source>
</evidence>
<keyword evidence="4" id="KW-0547">Nucleotide-binding</keyword>
<evidence type="ECO:0000313" key="12">
    <source>
        <dbReference type="Proteomes" id="UP000468928"/>
    </source>
</evidence>
<accession>A0A6P1D5C2</accession>
<feature type="transmembrane region" description="Helical" evidence="8">
    <location>
        <begin position="84"/>
        <end position="109"/>
    </location>
</feature>
<proteinExistence type="predicted"/>
<feature type="domain" description="Pycsar effector protein" evidence="9">
    <location>
        <begin position="39"/>
        <end position="195"/>
    </location>
</feature>
<evidence type="ECO:0000256" key="5">
    <source>
        <dbReference type="ARBA" id="ARBA00022989"/>
    </source>
</evidence>
<protein>
    <recommendedName>
        <fullName evidence="9">Pycsar effector protein domain-containing protein</fullName>
    </recommendedName>
</protein>
<dbReference type="Pfam" id="PF18967">
    <property type="entry name" value="PycTM"/>
    <property type="match status" value="1"/>
</dbReference>
<feature type="transmembrane region" description="Helical" evidence="8">
    <location>
        <begin position="57"/>
        <end position="78"/>
    </location>
</feature>
<evidence type="ECO:0000256" key="8">
    <source>
        <dbReference type="SAM" id="Phobius"/>
    </source>
</evidence>
<dbReference type="GO" id="GO:0051607">
    <property type="term" value="P:defense response to virus"/>
    <property type="evidence" value="ECO:0007669"/>
    <property type="project" value="UniProtKB-KW"/>
</dbReference>
<feature type="transmembrane region" description="Helical" evidence="8">
    <location>
        <begin position="173"/>
        <end position="196"/>
    </location>
</feature>
<keyword evidence="2" id="KW-1003">Cell membrane</keyword>
<evidence type="ECO:0000256" key="1">
    <source>
        <dbReference type="ARBA" id="ARBA00004236"/>
    </source>
</evidence>
<evidence type="ECO:0000256" key="7">
    <source>
        <dbReference type="ARBA" id="ARBA00023136"/>
    </source>
</evidence>
<evidence type="ECO:0000259" key="9">
    <source>
        <dbReference type="Pfam" id="PF18967"/>
    </source>
</evidence>
<dbReference type="EMBL" id="JAAGUX010000038">
    <property type="protein sequence ID" value="NEW57835.1"/>
    <property type="molecule type" value="Genomic_DNA"/>
</dbReference>
<evidence type="ECO:0000256" key="3">
    <source>
        <dbReference type="ARBA" id="ARBA00022692"/>
    </source>
</evidence>
<gene>
    <name evidence="10" type="ORF">GV789_09835</name>
    <name evidence="11" type="ORF">GV794_19555</name>
</gene>
<keyword evidence="7 8" id="KW-0472">Membrane</keyword>
<dbReference type="Proteomes" id="UP000468928">
    <property type="component" value="Unassembled WGS sequence"/>
</dbReference>
<dbReference type="GO" id="GO:0000166">
    <property type="term" value="F:nucleotide binding"/>
    <property type="evidence" value="ECO:0007669"/>
    <property type="project" value="UniProtKB-KW"/>
</dbReference>
<evidence type="ECO:0000313" key="10">
    <source>
        <dbReference type="EMBL" id="NEW44749.1"/>
    </source>
</evidence>
<dbReference type="GO" id="GO:0005886">
    <property type="term" value="C:plasma membrane"/>
    <property type="evidence" value="ECO:0007669"/>
    <property type="project" value="UniProtKB-SubCell"/>
</dbReference>
<comment type="caution">
    <text evidence="10">The sequence shown here is derived from an EMBL/GenBank/DDBJ whole genome shotgun (WGS) entry which is preliminary data.</text>
</comment>
<keyword evidence="5 8" id="KW-1133">Transmembrane helix</keyword>
<reference evidence="12 13" key="1">
    <citation type="submission" date="2020-01" db="EMBL/GenBank/DDBJ databases">
        <title>Genetics and antimicrobial susceptibilities of Nocardia species isolated from the soil; a comparison with species isolated from humans.</title>
        <authorList>
            <person name="Carrasco G."/>
            <person name="Monzon S."/>
            <person name="Sansegundo M."/>
            <person name="Garcia E."/>
            <person name="Garrido N."/>
            <person name="Medina M.J."/>
            <person name="Villalon P."/>
            <person name="Ramirez-Arocha A.C."/>
            <person name="Jimenez P."/>
            <person name="Cuesta I."/>
            <person name="Valdezate S."/>
        </authorList>
    </citation>
    <scope>NUCLEOTIDE SEQUENCE [LARGE SCALE GENOMIC DNA]</scope>
    <source>
        <strain evidence="10 12">CNM20110639</strain>
        <strain evidence="11 13">CNM20110649</strain>
    </source>
</reference>
<keyword evidence="13" id="KW-1185">Reference proteome</keyword>
<dbReference type="AlphaFoldDB" id="A0A6P1D5C2"/>